<name>A0A9P3GRW1_9APHY</name>
<proteinExistence type="predicted"/>
<dbReference type="Proteomes" id="UP000703269">
    <property type="component" value="Unassembled WGS sequence"/>
</dbReference>
<evidence type="ECO:0000256" key="4">
    <source>
        <dbReference type="PROSITE-ProRule" id="PRU00134"/>
    </source>
</evidence>
<dbReference type="PROSITE" id="PS50865">
    <property type="entry name" value="ZF_MYND_2"/>
    <property type="match status" value="1"/>
</dbReference>
<accession>A0A9P3GRW1</accession>
<evidence type="ECO:0000256" key="1">
    <source>
        <dbReference type="ARBA" id="ARBA00022723"/>
    </source>
</evidence>
<keyword evidence="3" id="KW-0862">Zinc</keyword>
<dbReference type="OrthoDB" id="5231159at2759"/>
<evidence type="ECO:0000259" key="5">
    <source>
        <dbReference type="PROSITE" id="PS50865"/>
    </source>
</evidence>
<keyword evidence="1" id="KW-0479">Metal-binding</keyword>
<feature type="domain" description="MYND-type" evidence="5">
    <location>
        <begin position="66"/>
        <end position="112"/>
    </location>
</feature>
<evidence type="ECO:0000256" key="2">
    <source>
        <dbReference type="ARBA" id="ARBA00022771"/>
    </source>
</evidence>
<evidence type="ECO:0000313" key="7">
    <source>
        <dbReference type="Proteomes" id="UP000703269"/>
    </source>
</evidence>
<comment type="caution">
    <text evidence="6">The sequence shown here is derived from an EMBL/GenBank/DDBJ whole genome shotgun (WGS) entry which is preliminary data.</text>
</comment>
<dbReference type="GO" id="GO:0008270">
    <property type="term" value="F:zinc ion binding"/>
    <property type="evidence" value="ECO:0007669"/>
    <property type="project" value="UniProtKB-KW"/>
</dbReference>
<organism evidence="6 7">
    <name type="scientific">Phanerochaete sordida</name>
    <dbReference type="NCBI Taxonomy" id="48140"/>
    <lineage>
        <taxon>Eukaryota</taxon>
        <taxon>Fungi</taxon>
        <taxon>Dikarya</taxon>
        <taxon>Basidiomycota</taxon>
        <taxon>Agaricomycotina</taxon>
        <taxon>Agaricomycetes</taxon>
        <taxon>Polyporales</taxon>
        <taxon>Phanerochaetaceae</taxon>
        <taxon>Phanerochaete</taxon>
    </lineage>
</organism>
<dbReference type="SUPFAM" id="SSF144232">
    <property type="entry name" value="HIT/MYND zinc finger-like"/>
    <property type="match status" value="1"/>
</dbReference>
<evidence type="ECO:0000313" key="6">
    <source>
        <dbReference type="EMBL" id="GJE99224.1"/>
    </source>
</evidence>
<sequence length="272" mass="30669">MTAPLPFTRIVGALGGADPQFVRNFHLLDIPGNGLDIDLVAVTGRLYPNYQCDMLLQTDGPPQAPYNGCANREQPDCPKVDVGLQRCSRCRQVLYCSAKCQALDWPRHKTSCRRPFNLSIAHDGLVRAADRLADEKELMAMITAFAFAVLNMKSNRCANLQHSIVIYCKTFSDIANSSRRVLQISRISLEKRDDDPWERRTQLATGNDVFHAVFKLCTPNGEFTHSTLLTIKHNIVSLLCEKMFGDCPIFFLLLNHIIWEDTNDKYGLRIPA</sequence>
<dbReference type="AlphaFoldDB" id="A0A9P3GRW1"/>
<evidence type="ECO:0000256" key="3">
    <source>
        <dbReference type="ARBA" id="ARBA00022833"/>
    </source>
</evidence>
<dbReference type="InterPro" id="IPR002893">
    <property type="entry name" value="Znf_MYND"/>
</dbReference>
<reference evidence="6 7" key="1">
    <citation type="submission" date="2021-08" db="EMBL/GenBank/DDBJ databases">
        <title>Draft Genome Sequence of Phanerochaete sordida strain YK-624.</title>
        <authorList>
            <person name="Mori T."/>
            <person name="Dohra H."/>
            <person name="Suzuki T."/>
            <person name="Kawagishi H."/>
            <person name="Hirai H."/>
        </authorList>
    </citation>
    <scope>NUCLEOTIDE SEQUENCE [LARGE SCALE GENOMIC DNA]</scope>
    <source>
        <strain evidence="6 7">YK-624</strain>
    </source>
</reference>
<dbReference type="Gene3D" id="6.10.140.2220">
    <property type="match status" value="1"/>
</dbReference>
<protein>
    <submittedName>
        <fullName evidence="6">Zinc finger MYND domain-containing protein</fullName>
    </submittedName>
</protein>
<gene>
    <name evidence="6" type="ORF">PsYK624_154740</name>
</gene>
<keyword evidence="7" id="KW-1185">Reference proteome</keyword>
<dbReference type="EMBL" id="BPQB01000104">
    <property type="protein sequence ID" value="GJE99224.1"/>
    <property type="molecule type" value="Genomic_DNA"/>
</dbReference>
<dbReference type="Pfam" id="PF01753">
    <property type="entry name" value="zf-MYND"/>
    <property type="match status" value="1"/>
</dbReference>
<keyword evidence="2 4" id="KW-0863">Zinc-finger</keyword>